<dbReference type="EMBL" id="SMOG01000028">
    <property type="protein sequence ID" value="TDF72527.1"/>
    <property type="molecule type" value="Genomic_DNA"/>
</dbReference>
<gene>
    <name evidence="1" type="primary">lepB</name>
    <name evidence="1" type="ORF">E0946_06565</name>
</gene>
<organism evidence="1 2">
    <name type="scientific">Candidatus Syntrophosphaera thermopropionivorans</name>
    <dbReference type="NCBI Taxonomy" id="2593015"/>
    <lineage>
        <taxon>Bacteria</taxon>
        <taxon>Pseudomonadati</taxon>
        <taxon>Candidatus Cloacimonadota</taxon>
        <taxon>Candidatus Cloacimonadia</taxon>
        <taxon>Candidatus Cloacimonadales</taxon>
        <taxon>Candidatus Cloacimonadaceae</taxon>
        <taxon>Candidatus Syntrophosphaera</taxon>
    </lineage>
</organism>
<name>A0AC61QHU8_9BACT</name>
<evidence type="ECO:0000313" key="1">
    <source>
        <dbReference type="EMBL" id="TDF72527.1"/>
    </source>
</evidence>
<proteinExistence type="predicted"/>
<protein>
    <submittedName>
        <fullName evidence="1">Signal peptidase I</fullName>
        <ecNumber evidence="1">3.4.21.89</ecNumber>
    </submittedName>
</protein>
<reference evidence="1" key="1">
    <citation type="submission" date="2019-03" db="EMBL/GenBank/DDBJ databases">
        <title>Candidatus Syntrophosphaera thermopropionivorans: a novel player in syntrophic propionate oxidation during anaerobic digestion.</title>
        <authorList>
            <person name="Dyksma S."/>
        </authorList>
    </citation>
    <scope>NUCLEOTIDE SEQUENCE</scope>
    <source>
        <strain evidence="1">W5</strain>
    </source>
</reference>
<dbReference type="Proteomes" id="UP000294588">
    <property type="component" value="Unassembled WGS sequence"/>
</dbReference>
<keyword evidence="1" id="KW-0378">Hydrolase</keyword>
<accession>A0AC61QHU8</accession>
<keyword evidence="2" id="KW-1185">Reference proteome</keyword>
<evidence type="ECO:0000313" key="2">
    <source>
        <dbReference type="Proteomes" id="UP000294588"/>
    </source>
</evidence>
<sequence length="312" mass="37096">MKEQNRVKSKLKKQPYKEPTYTITPIPQGKKFHCRKPWLQDWIEAILFAFVVAMIIRNYTFQNFMIPSSSMEKTLLTGDYIVANKIKYYIEDPKREDIVTFRYPKIEEGTPEHPDYKDNFIKVFPPIYINKKAAFSKHPMTFMHIAYYARKNIVKRVIGMPGDIIEIKNKKVYINGELFERGYECYGIAYPPPPQPPFQIIEQTFAEDEEDLYISNSDWYKPYIVPPDSTKGISARKVFNRDWFGPIKVPEGHYFVMGDNRDVSEDSRYWGFLKRSDITGSPWLIFFSRGIEYNKLYDTPHIRWNRIFRLAR</sequence>
<comment type="caution">
    <text evidence="1">The sequence shown here is derived from an EMBL/GenBank/DDBJ whole genome shotgun (WGS) entry which is preliminary data.</text>
</comment>
<dbReference type="EC" id="3.4.21.89" evidence="1"/>